<evidence type="ECO:0000256" key="1">
    <source>
        <dbReference type="ARBA" id="ARBA00004651"/>
    </source>
</evidence>
<dbReference type="PANTHER" id="PTHR12677">
    <property type="entry name" value="GOLGI APPARATUS MEMBRANE PROTEIN TVP38-RELATED"/>
    <property type="match status" value="1"/>
</dbReference>
<comment type="similarity">
    <text evidence="6">Belongs to the TVP38/TMEM64 family.</text>
</comment>
<evidence type="ECO:0000256" key="6">
    <source>
        <dbReference type="RuleBase" id="RU366058"/>
    </source>
</evidence>
<gene>
    <name evidence="8" type="ORF">M5X19_15025</name>
</gene>
<evidence type="ECO:0000256" key="3">
    <source>
        <dbReference type="ARBA" id="ARBA00022692"/>
    </source>
</evidence>
<dbReference type="InterPro" id="IPR015414">
    <property type="entry name" value="TMEM64"/>
</dbReference>
<name>A0ABT4GDD5_9BACL</name>
<keyword evidence="2 6" id="KW-1003">Cell membrane</keyword>
<sequence>MMKKWLLFFGYVIAVIAIILYKDPILGWLHDDTADHFMLPFGAAVLIALIPVVPYGVIAGIIGGKYGPFLGGMINVLSSTVAAALLFLLVRVVFQEQGIRFLAKFKRIDQFTTLMERNAFFAVLLARLIPFVPAAFVNVYTAISRMRFSPFVAATLLGKIPMMFVFALIGDQLLSDLGNVLWISLIYMGFLLLVFLVYRWLRKRKISNAG</sequence>
<keyword evidence="3 6" id="KW-0812">Transmembrane</keyword>
<dbReference type="RefSeq" id="WP_268615942.1">
    <property type="nucleotide sequence ID" value="NZ_JAMDMX010000046.1"/>
</dbReference>
<keyword evidence="4 6" id="KW-1133">Transmembrane helix</keyword>
<feature type="transmembrane region" description="Helical" evidence="6">
    <location>
        <begin position="181"/>
        <end position="201"/>
    </location>
</feature>
<evidence type="ECO:0000313" key="8">
    <source>
        <dbReference type="EMBL" id="MCY9694205.1"/>
    </source>
</evidence>
<dbReference type="PANTHER" id="PTHR12677:SF59">
    <property type="entry name" value="GOLGI APPARATUS MEMBRANE PROTEIN TVP38-RELATED"/>
    <property type="match status" value="1"/>
</dbReference>
<keyword evidence="9" id="KW-1185">Reference proteome</keyword>
<dbReference type="Proteomes" id="UP001527099">
    <property type="component" value="Unassembled WGS sequence"/>
</dbReference>
<feature type="transmembrane region" description="Helical" evidence="6">
    <location>
        <begin position="41"/>
        <end position="62"/>
    </location>
</feature>
<feature type="domain" description="VTT" evidence="7">
    <location>
        <begin position="53"/>
        <end position="172"/>
    </location>
</feature>
<evidence type="ECO:0000256" key="2">
    <source>
        <dbReference type="ARBA" id="ARBA00022475"/>
    </source>
</evidence>
<proteinExistence type="inferred from homology"/>
<feature type="transmembrane region" description="Helical" evidence="6">
    <location>
        <begin position="119"/>
        <end position="139"/>
    </location>
</feature>
<dbReference type="InterPro" id="IPR032816">
    <property type="entry name" value="VTT_dom"/>
</dbReference>
<evidence type="ECO:0000259" key="7">
    <source>
        <dbReference type="Pfam" id="PF09335"/>
    </source>
</evidence>
<dbReference type="EMBL" id="JAMDMX010000046">
    <property type="protein sequence ID" value="MCY9694205.1"/>
    <property type="molecule type" value="Genomic_DNA"/>
</dbReference>
<comment type="subcellular location">
    <subcellularLocation>
        <location evidence="1 6">Cell membrane</location>
        <topology evidence="1 6">Multi-pass membrane protein</topology>
    </subcellularLocation>
</comment>
<reference evidence="8 9" key="1">
    <citation type="submission" date="2022-05" db="EMBL/GenBank/DDBJ databases">
        <title>Genome Sequencing of Bee-Associated Microbes.</title>
        <authorList>
            <person name="Dunlap C."/>
        </authorList>
    </citation>
    <scope>NUCLEOTIDE SEQUENCE [LARGE SCALE GENOMIC DNA]</scope>
    <source>
        <strain evidence="8 9">NRRL B-14421</strain>
    </source>
</reference>
<feature type="transmembrane region" description="Helical" evidence="6">
    <location>
        <begin position="5"/>
        <end position="21"/>
    </location>
</feature>
<dbReference type="Pfam" id="PF09335">
    <property type="entry name" value="VTT_dom"/>
    <property type="match status" value="1"/>
</dbReference>
<feature type="transmembrane region" description="Helical" evidence="6">
    <location>
        <begin position="151"/>
        <end position="169"/>
    </location>
</feature>
<protein>
    <recommendedName>
        <fullName evidence="6">TVP38/TMEM64 family membrane protein</fullName>
    </recommendedName>
</protein>
<keyword evidence="5 6" id="KW-0472">Membrane</keyword>
<comment type="caution">
    <text evidence="8">The sequence shown here is derived from an EMBL/GenBank/DDBJ whole genome shotgun (WGS) entry which is preliminary data.</text>
</comment>
<accession>A0ABT4GDD5</accession>
<evidence type="ECO:0000256" key="5">
    <source>
        <dbReference type="ARBA" id="ARBA00023136"/>
    </source>
</evidence>
<evidence type="ECO:0000256" key="4">
    <source>
        <dbReference type="ARBA" id="ARBA00022989"/>
    </source>
</evidence>
<organism evidence="8 9">
    <name type="scientific">Paenibacillus alginolyticus</name>
    <dbReference type="NCBI Taxonomy" id="59839"/>
    <lineage>
        <taxon>Bacteria</taxon>
        <taxon>Bacillati</taxon>
        <taxon>Bacillota</taxon>
        <taxon>Bacilli</taxon>
        <taxon>Bacillales</taxon>
        <taxon>Paenibacillaceae</taxon>
        <taxon>Paenibacillus</taxon>
    </lineage>
</organism>
<evidence type="ECO:0000313" key="9">
    <source>
        <dbReference type="Proteomes" id="UP001527099"/>
    </source>
</evidence>
<feature type="transmembrane region" description="Helical" evidence="6">
    <location>
        <begin position="74"/>
        <end position="94"/>
    </location>
</feature>